<evidence type="ECO:0000256" key="3">
    <source>
        <dbReference type="SAM" id="MobiDB-lite"/>
    </source>
</evidence>
<evidence type="ECO:0000313" key="5">
    <source>
        <dbReference type="EMBL" id="TVT97193.1"/>
    </source>
</evidence>
<comment type="subcellular location">
    <subcellularLocation>
        <location evidence="1">Cytoplasm</location>
    </subcellularLocation>
</comment>
<protein>
    <recommendedName>
        <fullName evidence="4">Hyaluronan/mRNA-binding protein domain-containing protein</fullName>
    </recommendedName>
</protein>
<feature type="region of interest" description="Disordered" evidence="3">
    <location>
        <begin position="1"/>
        <end position="183"/>
    </location>
</feature>
<organism evidence="5 6">
    <name type="scientific">Eragrostis curvula</name>
    <name type="common">weeping love grass</name>
    <dbReference type="NCBI Taxonomy" id="38414"/>
    <lineage>
        <taxon>Eukaryota</taxon>
        <taxon>Viridiplantae</taxon>
        <taxon>Streptophyta</taxon>
        <taxon>Embryophyta</taxon>
        <taxon>Tracheophyta</taxon>
        <taxon>Spermatophyta</taxon>
        <taxon>Magnoliopsida</taxon>
        <taxon>Liliopsida</taxon>
        <taxon>Poales</taxon>
        <taxon>Poaceae</taxon>
        <taxon>PACMAD clade</taxon>
        <taxon>Chloridoideae</taxon>
        <taxon>Eragrostideae</taxon>
        <taxon>Eragrostidinae</taxon>
        <taxon>Eragrostis</taxon>
    </lineage>
</organism>
<feature type="compositionally biased region" description="Basic and acidic residues" evidence="3">
    <location>
        <begin position="151"/>
        <end position="176"/>
    </location>
</feature>
<sequence length="378" mass="40708">MGSRNQFDLLDDVDNDDPSQLIAAAERKAAASPKPAAAAPAPAKLPTKPPPPAQAVREARNYGGPPRDGPGRGGPGRGRGGRGGRFAPRRDYGDADVNGLEGGYGGGFGDGGVARGENGEGRQAERGRGPRQPYRGGGRRGGYTDGQDGDESGRPRRPYERHSGTGRGYEMKREGAGRGNWGTVTDESLAQLRWFIADIVDSANTEESPAVVEDEKKPEDAPQTEVEKDKEGAANEEEPEDKEMTLEEYEKVLEEKRKALLALKTEERKVEVDKELQSMQQLSVKKDVDEVFIKLGSDKDLKKKENAERDERAKKSVSINEFLKPAEGERYYGGRGRGHGRGRGERGGFRGGYNGGGYGAAAAPVIEDPSQFPSLGGK</sequence>
<dbReference type="Gramene" id="TVT97193">
    <property type="protein sequence ID" value="TVT97193"/>
    <property type="gene ID" value="EJB05_57565"/>
</dbReference>
<dbReference type="Proteomes" id="UP000324897">
    <property type="component" value="Unassembled WGS sequence"/>
</dbReference>
<dbReference type="GO" id="GO:0005634">
    <property type="term" value="C:nucleus"/>
    <property type="evidence" value="ECO:0007669"/>
    <property type="project" value="TreeGrafter"/>
</dbReference>
<dbReference type="InterPro" id="IPR019084">
    <property type="entry name" value="STM1-like_N"/>
</dbReference>
<feature type="compositionally biased region" description="Gly residues" evidence="3">
    <location>
        <begin position="100"/>
        <end position="114"/>
    </location>
</feature>
<keyword evidence="2" id="KW-0963">Cytoplasm</keyword>
<accession>A0A5J9SEH0</accession>
<dbReference type="InterPro" id="IPR006861">
    <property type="entry name" value="HABP4_PAIRBP1-bd"/>
</dbReference>
<evidence type="ECO:0000256" key="2">
    <source>
        <dbReference type="ARBA" id="ARBA00022490"/>
    </source>
</evidence>
<dbReference type="InterPro" id="IPR039764">
    <property type="entry name" value="HABP4/SERBP1-like"/>
</dbReference>
<feature type="region of interest" description="Disordered" evidence="3">
    <location>
        <begin position="205"/>
        <end position="244"/>
    </location>
</feature>
<evidence type="ECO:0000313" key="6">
    <source>
        <dbReference type="Proteomes" id="UP000324897"/>
    </source>
</evidence>
<dbReference type="SMART" id="SM01233">
    <property type="entry name" value="HABP4_PAI-RBP1"/>
    <property type="match status" value="1"/>
</dbReference>
<evidence type="ECO:0000256" key="1">
    <source>
        <dbReference type="ARBA" id="ARBA00004496"/>
    </source>
</evidence>
<evidence type="ECO:0000259" key="4">
    <source>
        <dbReference type="SMART" id="SM01233"/>
    </source>
</evidence>
<dbReference type="PANTHER" id="PTHR12299">
    <property type="entry name" value="HYALURONIC ACID-BINDING PROTEIN 4"/>
    <property type="match status" value="1"/>
</dbReference>
<feature type="domain" description="Hyaluronan/mRNA-binding protein" evidence="4">
    <location>
        <begin position="155"/>
        <end position="271"/>
    </location>
</feature>
<dbReference type="OrthoDB" id="784393at2759"/>
<dbReference type="Pfam" id="PF09598">
    <property type="entry name" value="Stm1_N"/>
    <property type="match status" value="1"/>
</dbReference>
<dbReference type="PANTHER" id="PTHR12299:SF75">
    <property type="entry name" value="OS05G0589600 PROTEIN"/>
    <property type="match status" value="1"/>
</dbReference>
<feature type="compositionally biased region" description="Gly residues" evidence="3">
    <location>
        <begin position="135"/>
        <end position="144"/>
    </location>
</feature>
<name>A0A5J9SEH0_9POAL</name>
<keyword evidence="6" id="KW-1185">Reference proteome</keyword>
<feature type="compositionally biased region" description="Low complexity" evidence="3">
    <location>
        <begin position="30"/>
        <end position="46"/>
    </location>
</feature>
<comment type="caution">
    <text evidence="5">The sequence shown here is derived from an EMBL/GenBank/DDBJ whole genome shotgun (WGS) entry which is preliminary data.</text>
</comment>
<reference evidence="5 6" key="1">
    <citation type="journal article" date="2019" name="Sci. Rep.">
        <title>A high-quality genome of Eragrostis curvula grass provides insights into Poaceae evolution and supports new strategies to enhance forage quality.</title>
        <authorList>
            <person name="Carballo J."/>
            <person name="Santos B.A.C.M."/>
            <person name="Zappacosta D."/>
            <person name="Garbus I."/>
            <person name="Selva J.P."/>
            <person name="Gallo C.A."/>
            <person name="Diaz A."/>
            <person name="Albertini E."/>
            <person name="Caccamo M."/>
            <person name="Echenique V."/>
        </authorList>
    </citation>
    <scope>NUCLEOTIDE SEQUENCE [LARGE SCALE GENOMIC DNA]</scope>
    <source>
        <strain evidence="6">cv. Victoria</strain>
        <tissue evidence="5">Leaf</tissue>
    </source>
</reference>
<dbReference type="GO" id="GO:0003723">
    <property type="term" value="F:RNA binding"/>
    <property type="evidence" value="ECO:0007669"/>
    <property type="project" value="InterPro"/>
</dbReference>
<feature type="compositionally biased region" description="Basic and acidic residues" evidence="3">
    <location>
        <begin position="117"/>
        <end position="128"/>
    </location>
</feature>
<gene>
    <name evidence="5" type="ORF">EJB05_57565</name>
</gene>
<feature type="compositionally biased region" description="Gly residues" evidence="3">
    <location>
        <begin position="349"/>
        <end position="359"/>
    </location>
</feature>
<proteinExistence type="predicted"/>
<dbReference type="EMBL" id="RWGY01001056">
    <property type="protein sequence ID" value="TVT97193.1"/>
    <property type="molecule type" value="Genomic_DNA"/>
</dbReference>
<feature type="compositionally biased region" description="Gly residues" evidence="3">
    <location>
        <begin position="71"/>
        <end position="84"/>
    </location>
</feature>
<dbReference type="Gene3D" id="6.10.140.1040">
    <property type="match status" value="1"/>
</dbReference>
<dbReference type="AlphaFoldDB" id="A0A5J9SEH0"/>
<dbReference type="Pfam" id="PF04774">
    <property type="entry name" value="HABP4_PAI-RBP1"/>
    <property type="match status" value="1"/>
</dbReference>
<dbReference type="GO" id="GO:0005737">
    <property type="term" value="C:cytoplasm"/>
    <property type="evidence" value="ECO:0007669"/>
    <property type="project" value="UniProtKB-SubCell"/>
</dbReference>
<feature type="region of interest" description="Disordered" evidence="3">
    <location>
        <begin position="328"/>
        <end position="378"/>
    </location>
</feature>
<feature type="compositionally biased region" description="Basic and acidic residues" evidence="3">
    <location>
        <begin position="213"/>
        <end position="233"/>
    </location>
</feature>